<dbReference type="FunFam" id="3.40.50.300:FF:001091">
    <property type="entry name" value="Probable disease resistance protein At1g61300"/>
    <property type="match status" value="1"/>
</dbReference>
<feature type="region of interest" description="Disordered" evidence="4">
    <location>
        <begin position="1"/>
        <end position="30"/>
    </location>
</feature>
<keyword evidence="7" id="KW-1185">Reference proteome</keyword>
<dbReference type="InterPro" id="IPR042197">
    <property type="entry name" value="Apaf_helical"/>
</dbReference>
<evidence type="ECO:0000256" key="4">
    <source>
        <dbReference type="SAM" id="MobiDB-lite"/>
    </source>
</evidence>
<evidence type="ECO:0000313" key="6">
    <source>
        <dbReference type="EMBL" id="EXC22236.1"/>
    </source>
</evidence>
<evidence type="ECO:0000256" key="2">
    <source>
        <dbReference type="ARBA" id="ARBA00022821"/>
    </source>
</evidence>
<evidence type="ECO:0000256" key="1">
    <source>
        <dbReference type="ARBA" id="ARBA00022741"/>
    </source>
</evidence>
<feature type="domain" description="NB-ARC" evidence="5">
    <location>
        <begin position="74"/>
        <end position="230"/>
    </location>
</feature>
<dbReference type="InterPro" id="IPR027417">
    <property type="entry name" value="P-loop_NTPase"/>
</dbReference>
<accession>W9SRF0</accession>
<sequence>MEPPLSGDKDSPNFRDQLQQGKEPKRRATSKIFQCTPGEFSAFVQHLTGPTSSGDKSSAPNIVITRSSERERTSTTEMVLKWLDDPTISIIGIYGMEGVGKTTLATHIQDQLRNHAKYFVSWVTVSQNFAIHNLQDDIARTVNLDLWDEDDKEKWKEKLKRALEEKNIVLMLDNVWTYIPLQDVGIPNGCKLVFMTRNVGVCHRMNCQGEILMNRLSNEEGWELFMENIGPAMVLPPLIEQIAMAIVKECSGSPLAIVTMAANMKGVGDFGEWRYALERIKQKKVLQNGITISEEYRVLRYCYEKFKDPNVQQCLLYCAFYPEEFKIDREMLIENFVDAGLIDGKNREEELNNGHAVLDKLENAFLLEGGTCKYGKRYVKMSSIIKGFILNLPSIRWPSNLQEENSRGKQQSARADAYSR</sequence>
<evidence type="ECO:0000259" key="5">
    <source>
        <dbReference type="Pfam" id="PF00931"/>
    </source>
</evidence>
<protein>
    <submittedName>
        <fullName evidence="6">Putative disease resistance protein</fullName>
    </submittedName>
</protein>
<dbReference type="GO" id="GO:0043531">
    <property type="term" value="F:ADP binding"/>
    <property type="evidence" value="ECO:0007669"/>
    <property type="project" value="InterPro"/>
</dbReference>
<dbReference type="eggNOG" id="KOG4658">
    <property type="taxonomic scope" value="Eukaryota"/>
</dbReference>
<dbReference type="Proteomes" id="UP000030645">
    <property type="component" value="Unassembled WGS sequence"/>
</dbReference>
<keyword evidence="1" id="KW-0547">Nucleotide-binding</keyword>
<feature type="compositionally biased region" description="Polar residues" evidence="4">
    <location>
        <begin position="401"/>
        <end position="413"/>
    </location>
</feature>
<dbReference type="InterPro" id="IPR002182">
    <property type="entry name" value="NB-ARC"/>
</dbReference>
<keyword evidence="2" id="KW-0611">Plant defense</keyword>
<evidence type="ECO:0000256" key="3">
    <source>
        <dbReference type="ARBA" id="ARBA00022840"/>
    </source>
</evidence>
<dbReference type="GO" id="GO:0005524">
    <property type="term" value="F:ATP binding"/>
    <property type="evidence" value="ECO:0007669"/>
    <property type="project" value="UniProtKB-KW"/>
</dbReference>
<dbReference type="OrthoDB" id="1727490at2759"/>
<dbReference type="GO" id="GO:0006952">
    <property type="term" value="P:defense response"/>
    <property type="evidence" value="ECO:0007669"/>
    <property type="project" value="UniProtKB-KW"/>
</dbReference>
<dbReference type="KEGG" id="mnt:21395197"/>
<dbReference type="EMBL" id="KE345967">
    <property type="protein sequence ID" value="EXC22236.1"/>
    <property type="molecule type" value="Genomic_DNA"/>
</dbReference>
<dbReference type="Pfam" id="PF00931">
    <property type="entry name" value="NB-ARC"/>
    <property type="match status" value="1"/>
</dbReference>
<dbReference type="PANTHER" id="PTHR33463">
    <property type="entry name" value="NB-ARC DOMAIN-CONTAINING PROTEIN-RELATED"/>
    <property type="match status" value="1"/>
</dbReference>
<dbReference type="SUPFAM" id="SSF52540">
    <property type="entry name" value="P-loop containing nucleoside triphosphate hydrolases"/>
    <property type="match status" value="1"/>
</dbReference>
<organism evidence="6 7">
    <name type="scientific">Morus notabilis</name>
    <dbReference type="NCBI Taxonomy" id="981085"/>
    <lineage>
        <taxon>Eukaryota</taxon>
        <taxon>Viridiplantae</taxon>
        <taxon>Streptophyta</taxon>
        <taxon>Embryophyta</taxon>
        <taxon>Tracheophyta</taxon>
        <taxon>Spermatophyta</taxon>
        <taxon>Magnoliopsida</taxon>
        <taxon>eudicotyledons</taxon>
        <taxon>Gunneridae</taxon>
        <taxon>Pentapetalae</taxon>
        <taxon>rosids</taxon>
        <taxon>fabids</taxon>
        <taxon>Rosales</taxon>
        <taxon>Moraceae</taxon>
        <taxon>Moreae</taxon>
        <taxon>Morus</taxon>
    </lineage>
</organism>
<reference evidence="7" key="1">
    <citation type="submission" date="2013-01" db="EMBL/GenBank/DDBJ databases">
        <title>Draft Genome Sequence of a Mulberry Tree, Morus notabilis C.K. Schneid.</title>
        <authorList>
            <person name="He N."/>
            <person name="Zhao S."/>
        </authorList>
    </citation>
    <scope>NUCLEOTIDE SEQUENCE</scope>
</reference>
<dbReference type="Gene3D" id="3.40.50.300">
    <property type="entry name" value="P-loop containing nucleotide triphosphate hydrolases"/>
    <property type="match status" value="1"/>
</dbReference>
<name>W9SRF0_9ROSA</name>
<feature type="region of interest" description="Disordered" evidence="4">
    <location>
        <begin position="401"/>
        <end position="420"/>
    </location>
</feature>
<keyword evidence="3" id="KW-0067">ATP-binding</keyword>
<evidence type="ECO:0000313" key="7">
    <source>
        <dbReference type="Proteomes" id="UP000030645"/>
    </source>
</evidence>
<dbReference type="PANTHER" id="PTHR33463:SF187">
    <property type="entry name" value="AND NB-ARC DOMAIN DISEASE RESISTANCE PROTEIN, PUTATIVE-RELATED"/>
    <property type="match status" value="1"/>
</dbReference>
<gene>
    <name evidence="6" type="ORF">L484_011961</name>
</gene>
<dbReference type="PRINTS" id="PR00364">
    <property type="entry name" value="DISEASERSIST"/>
</dbReference>
<dbReference type="InterPro" id="IPR050905">
    <property type="entry name" value="Plant_NBS-LRR"/>
</dbReference>
<dbReference type="STRING" id="981085.W9SRF0"/>
<dbReference type="Gene3D" id="1.10.8.430">
    <property type="entry name" value="Helical domain of apoptotic protease-activating factors"/>
    <property type="match status" value="1"/>
</dbReference>
<dbReference type="AlphaFoldDB" id="W9SRF0"/>
<proteinExistence type="predicted"/>